<evidence type="ECO:0000256" key="2">
    <source>
        <dbReference type="ARBA" id="ARBA00022692"/>
    </source>
</evidence>
<proteinExistence type="predicted"/>
<dbReference type="InterPro" id="IPR003439">
    <property type="entry name" value="ABC_transporter-like_ATP-bd"/>
</dbReference>
<dbReference type="RefSeq" id="WP_216488225.1">
    <property type="nucleotide sequence ID" value="NZ_JAHMHH010000001.1"/>
</dbReference>
<keyword evidence="4" id="KW-0788">Thiol protease</keyword>
<evidence type="ECO:0000259" key="9">
    <source>
        <dbReference type="PROSITE" id="PS50990"/>
    </source>
</evidence>
<gene>
    <name evidence="10" type="ORF">KQ875_00145</name>
</gene>
<keyword evidence="11" id="KW-1185">Reference proteome</keyword>
<dbReference type="InterPro" id="IPR003593">
    <property type="entry name" value="AAA+_ATPase"/>
</dbReference>
<dbReference type="PANTHER" id="PTHR43394:SF1">
    <property type="entry name" value="ATP-BINDING CASSETTE SUB-FAMILY B MEMBER 10, MITOCHONDRIAL"/>
    <property type="match status" value="1"/>
</dbReference>
<feature type="domain" description="ABC transmembrane type-1" evidence="8">
    <location>
        <begin position="158"/>
        <end position="439"/>
    </location>
</feature>
<comment type="caution">
    <text evidence="10">The sequence shown here is derived from an EMBL/GenBank/DDBJ whole genome shotgun (WGS) entry which is preliminary data.</text>
</comment>
<dbReference type="PANTHER" id="PTHR43394">
    <property type="entry name" value="ATP-DEPENDENT PERMEASE MDL1, MITOCHONDRIAL"/>
    <property type="match status" value="1"/>
</dbReference>
<protein>
    <submittedName>
        <fullName evidence="10">ATP-binding cassette domain-containing protein</fullName>
    </submittedName>
</protein>
<dbReference type="GO" id="GO:0005524">
    <property type="term" value="F:ATP binding"/>
    <property type="evidence" value="ECO:0007669"/>
    <property type="project" value="UniProtKB-KW"/>
</dbReference>
<feature type="transmembrane region" description="Helical" evidence="7">
    <location>
        <begin position="271"/>
        <end position="292"/>
    </location>
</feature>
<dbReference type="Pfam" id="PF00005">
    <property type="entry name" value="ABC_tran"/>
    <property type="match status" value="1"/>
</dbReference>
<keyword evidence="6 7" id="KW-0472">Membrane</keyword>
<keyword evidence="5 7" id="KW-1133">Transmembrane helix</keyword>
<dbReference type="Proteomes" id="UP000718793">
    <property type="component" value="Unassembled WGS sequence"/>
</dbReference>
<dbReference type="PROSITE" id="PS50929">
    <property type="entry name" value="ABC_TM1F"/>
    <property type="match status" value="1"/>
</dbReference>
<dbReference type="Pfam" id="PF00664">
    <property type="entry name" value="ABC_membrane"/>
    <property type="match status" value="1"/>
</dbReference>
<evidence type="ECO:0000259" key="8">
    <source>
        <dbReference type="PROSITE" id="PS50929"/>
    </source>
</evidence>
<keyword evidence="10" id="KW-0547">Nucleotide-binding</keyword>
<dbReference type="EMBL" id="JAHMHH010000001">
    <property type="protein sequence ID" value="MBU4692010.1"/>
    <property type="molecule type" value="Genomic_DNA"/>
</dbReference>
<dbReference type="InterPro" id="IPR005074">
    <property type="entry name" value="Peptidase_C39"/>
</dbReference>
<comment type="subcellular location">
    <subcellularLocation>
        <location evidence="1">Membrane</location>
        <topology evidence="1">Multi-pass membrane protein</topology>
    </subcellularLocation>
</comment>
<evidence type="ECO:0000256" key="6">
    <source>
        <dbReference type="ARBA" id="ARBA00023136"/>
    </source>
</evidence>
<accession>A0ABS6DNW2</accession>
<keyword evidence="4" id="KW-0645">Protease</keyword>
<dbReference type="NCBIfam" id="NF045998">
    <property type="entry name" value="cleave_ABC_plasm"/>
    <property type="match status" value="1"/>
</dbReference>
<feature type="transmembrane region" description="Helical" evidence="7">
    <location>
        <begin position="298"/>
        <end position="317"/>
    </location>
</feature>
<evidence type="ECO:0000256" key="5">
    <source>
        <dbReference type="ARBA" id="ARBA00022989"/>
    </source>
</evidence>
<evidence type="ECO:0000313" key="10">
    <source>
        <dbReference type="EMBL" id="MBU4692010.1"/>
    </source>
</evidence>
<feature type="domain" description="Peptidase C39" evidence="9">
    <location>
        <begin position="6"/>
        <end position="131"/>
    </location>
</feature>
<dbReference type="Pfam" id="PF03412">
    <property type="entry name" value="Peptidase_C39"/>
    <property type="match status" value="1"/>
</dbReference>
<feature type="transmembrane region" description="Helical" evidence="7">
    <location>
        <begin position="410"/>
        <end position="434"/>
    </location>
</feature>
<evidence type="ECO:0000313" key="11">
    <source>
        <dbReference type="Proteomes" id="UP000718793"/>
    </source>
</evidence>
<evidence type="ECO:0000256" key="3">
    <source>
        <dbReference type="ARBA" id="ARBA00022801"/>
    </source>
</evidence>
<dbReference type="SMART" id="SM00382">
    <property type="entry name" value="AAA"/>
    <property type="match status" value="1"/>
</dbReference>
<evidence type="ECO:0000256" key="7">
    <source>
        <dbReference type="SAM" id="Phobius"/>
    </source>
</evidence>
<keyword evidence="3" id="KW-0378">Hydrolase</keyword>
<keyword evidence="10" id="KW-0067">ATP-binding</keyword>
<organism evidence="10 11">
    <name type="scientific">Mycoplasma zalophi</name>
    <dbReference type="NCBI Taxonomy" id="191287"/>
    <lineage>
        <taxon>Bacteria</taxon>
        <taxon>Bacillati</taxon>
        <taxon>Mycoplasmatota</taxon>
        <taxon>Mollicutes</taxon>
        <taxon>Mycoplasmataceae</taxon>
        <taxon>Mycoplasma</taxon>
    </lineage>
</organism>
<evidence type="ECO:0000256" key="1">
    <source>
        <dbReference type="ARBA" id="ARBA00004141"/>
    </source>
</evidence>
<reference evidence="10" key="1">
    <citation type="submission" date="2021-06" db="EMBL/GenBank/DDBJ databases">
        <title>Novel Mycoplasma species detected in California sea lions (Zalophus californianus) from the USA.</title>
        <authorList>
            <person name="Volokhov D.V."/>
            <person name="Furtak V.A."/>
            <person name="Zagorodnyaya T.A."/>
        </authorList>
    </citation>
    <scope>NUCLEOTIDE SEQUENCE [LARGE SCALE GENOMIC DNA]</scope>
    <source>
        <strain evidence="10">CSL 5346</strain>
    </source>
</reference>
<name>A0ABS6DNW2_9MOLU</name>
<feature type="transmembrane region" description="Helical" evidence="7">
    <location>
        <begin position="193"/>
        <end position="211"/>
    </location>
</feature>
<dbReference type="InterPro" id="IPR039421">
    <property type="entry name" value="Type_1_exporter"/>
</dbReference>
<keyword evidence="2 7" id="KW-0812">Transmembrane</keyword>
<evidence type="ECO:0000256" key="4">
    <source>
        <dbReference type="ARBA" id="ARBA00022807"/>
    </source>
</evidence>
<dbReference type="InterPro" id="IPR011527">
    <property type="entry name" value="ABC1_TM_dom"/>
</dbReference>
<sequence>MKIKLQQDIKDCGVVCIQAFYKYYFKKWININDLKTQANYSQNGLNLIEMQQLAYKNNLDMKILEGDFHSFLQLKITKPLIVLVNNNNLLHYIIIVKKDHNKYEVLDPAKGKYLINVQELKQKYLNVILSIEKGNRTTSYNFQKNTIFSVFNNLKLVLFSIILSIVVFLLNIFSSYLAKQIIDNILSLKNENLITTIFIVSFWVIFSRILINFSLSMIENKIQINLVNNITEVFIQKLLNANLISLNKLDKSDVLNRFFLVNAIAQYQSQFLLIIFSQSFGFIISIIFLWYFNIYLTLIALISLVIILLISLLFNFLNKPQYEKLIKLSEENINNFLNLILNSFRNKNLYNSAYNFQSFVKTNKEYLLKSYTYHQNTLWKDKIVNLIMQITPVLIMFIGVKVIYEQNINLGILIIFSTFYNYLLNPILSFSLIISQYTTYKINLNKINFILNLDTTNNFQPFLQFIKCNSIEIKNLEFGYVPSVKFLKINKLNLMQHSTLESQNGTGKTTFLKILAKHYDYKGSIKINNIELKNFNNEEIYEKVLYLNKNILFSAKNIFEQITLKNTSLENQFYINFKKYNLQNILDYVNLKLDTTLENNAANLSNGQQAIVNIFSIFANNYSIILLDEVFEHLDEKIFNNLKIILQKHLKNTYTLEVSHSKKYIFNENVIRLNEI</sequence>
<dbReference type="PROSITE" id="PS50990">
    <property type="entry name" value="PEPTIDASE_C39"/>
    <property type="match status" value="1"/>
</dbReference>
<feature type="transmembrane region" description="Helical" evidence="7">
    <location>
        <begin position="154"/>
        <end position="173"/>
    </location>
</feature>
<feature type="transmembrane region" description="Helical" evidence="7">
    <location>
        <begin position="383"/>
        <end position="404"/>
    </location>
</feature>